<dbReference type="NCBIfam" id="NF033423">
    <property type="entry name" value="inverse_SinH"/>
    <property type="match status" value="1"/>
</dbReference>
<dbReference type="AlphaFoldDB" id="A0A765X8L4"/>
<organism evidence="5">
    <name type="scientific">Escherichia coli</name>
    <dbReference type="NCBI Taxonomy" id="562"/>
    <lineage>
        <taxon>Bacteria</taxon>
        <taxon>Pseudomonadati</taxon>
        <taxon>Pseudomonadota</taxon>
        <taxon>Gammaproteobacteria</taxon>
        <taxon>Enterobacterales</taxon>
        <taxon>Enterobacteriaceae</taxon>
        <taxon>Escherichia</taxon>
    </lineage>
</organism>
<dbReference type="GO" id="GO:0007155">
    <property type="term" value="P:cell adhesion"/>
    <property type="evidence" value="ECO:0007669"/>
    <property type="project" value="InterPro"/>
</dbReference>
<evidence type="ECO:0000256" key="2">
    <source>
        <dbReference type="SAM" id="MobiDB-lite"/>
    </source>
</evidence>
<reference evidence="5" key="1">
    <citation type="journal article" date="2018" name="Genome Biol.">
        <title>SKESA: strategic k-mer extension for scrupulous assemblies.</title>
        <authorList>
            <person name="Souvorov A."/>
            <person name="Agarwala R."/>
            <person name="Lipman D.J."/>
        </authorList>
    </citation>
    <scope>NUCLEOTIDE SEQUENCE [LARGE SCALE GENOMIC DNA]</scope>
    <source>
        <strain evidence="5">1839</strain>
    </source>
</reference>
<dbReference type="PANTHER" id="PTHR39576:SF2">
    <property type="entry name" value="ATTACHING AND EFFACING PROTEIN HOMOLOG-RELATED"/>
    <property type="match status" value="1"/>
</dbReference>
<dbReference type="PRINTS" id="PR01369">
    <property type="entry name" value="INTIMIN"/>
</dbReference>
<protein>
    <submittedName>
        <fullName evidence="5">Intimin-like inverse autotransporter SinH</fullName>
    </submittedName>
</protein>
<comment type="caution">
    <text evidence="5">The sequence shown here is derived from an EMBL/GenBank/DDBJ whole genome shotgun (WGS) entry which is preliminary data.</text>
</comment>
<evidence type="ECO:0000313" key="5">
    <source>
        <dbReference type="EMBL" id="HAG5769518.1"/>
    </source>
</evidence>
<feature type="chain" id="PRO_5028408768" evidence="3">
    <location>
        <begin position="20"/>
        <end position="725"/>
    </location>
</feature>
<keyword evidence="3" id="KW-0732">Signal</keyword>
<name>A0A765X8L4_ECOLX</name>
<dbReference type="InterPro" id="IPR038177">
    <property type="entry name" value="IAT_beta_sf"/>
</dbReference>
<dbReference type="InterPro" id="IPR051715">
    <property type="entry name" value="Intimin-Invasin_domain"/>
</dbReference>
<dbReference type="GO" id="GO:0009279">
    <property type="term" value="C:cell outer membrane"/>
    <property type="evidence" value="ECO:0007669"/>
    <property type="project" value="TreeGrafter"/>
</dbReference>
<accession>A0A765X8L4</accession>
<dbReference type="EMBL" id="DAAYTU010000005">
    <property type="protein sequence ID" value="HAG5769518.1"/>
    <property type="molecule type" value="Genomic_DNA"/>
</dbReference>
<reference evidence="5" key="2">
    <citation type="submission" date="2020-02" db="EMBL/GenBank/DDBJ databases">
        <authorList>
            <consortium name="NCBI Pathogen Detection Project"/>
        </authorList>
    </citation>
    <scope>NUCLEOTIDE SEQUENCE</scope>
    <source>
        <strain evidence="5">1839</strain>
    </source>
</reference>
<dbReference type="Pfam" id="PF11924">
    <property type="entry name" value="IAT_beta"/>
    <property type="match status" value="1"/>
</dbReference>
<proteinExistence type="inferred from homology"/>
<dbReference type="FunFam" id="2.40.160.160:FF:000001">
    <property type="entry name" value="Intimin-like inverse autotransporter SinH"/>
    <property type="match status" value="1"/>
</dbReference>
<feature type="domain" description="Inverse autotransporter beta-domain" evidence="4">
    <location>
        <begin position="63"/>
        <end position="337"/>
    </location>
</feature>
<feature type="region of interest" description="Disordered" evidence="2">
    <location>
        <begin position="27"/>
        <end position="51"/>
    </location>
</feature>
<dbReference type="PANTHER" id="PTHR39576">
    <property type="entry name" value="ATTACHING AND EFFACING PROTEIN HOMOLOG-RELATED-RELATED"/>
    <property type="match status" value="1"/>
</dbReference>
<gene>
    <name evidence="5" type="primary">sinH</name>
    <name evidence="5" type="ORF">GGB84_001124</name>
</gene>
<feature type="compositionally biased region" description="Basic and acidic residues" evidence="2">
    <location>
        <begin position="40"/>
        <end position="51"/>
    </location>
</feature>
<evidence type="ECO:0000256" key="3">
    <source>
        <dbReference type="SAM" id="SignalP"/>
    </source>
</evidence>
<feature type="signal peptide" evidence="3">
    <location>
        <begin position="1"/>
        <end position="19"/>
    </location>
</feature>
<dbReference type="InterPro" id="IPR003535">
    <property type="entry name" value="Intimin/invasin_bac"/>
</dbReference>
<dbReference type="InterPro" id="IPR024519">
    <property type="entry name" value="IAT_beta"/>
</dbReference>
<evidence type="ECO:0000256" key="1">
    <source>
        <dbReference type="ARBA" id="ARBA00010116"/>
    </source>
</evidence>
<comment type="similarity">
    <text evidence="1">Belongs to the intimin/invasin family.</text>
</comment>
<sequence length="725" mass="80886">MVQWMRFIFLTLISGAACAAPEISVGQNESSLPDLGSEAAHQEEQNNKGKSFKEQGADYITNSATQGFENLTPEALESQARSYLQSQITSSAQSYIEGALSPYGKVRSNLSIGQSGDLEGSSIDYFIPWYDDQSTVYFSQFSAQRKEDRTIGNAGIGVRHNFDKWLLGGNIFYDYDFTRGHRRLGLGTEAWTDYLKFSGNYYHPLSGWKNSEDFDFYEERPARGWDIRAEAWLPAYPQLGGKIVFEQYYGDEVALFGTDNLEKDPHAVTLGLNYQPVPLITVGTDFKTGTGDNTDVTVNATLNYQFGTPLKDQLDPENVKIAHSLMGSRHDFVERNNFIVLEYREKDPLDVTLWLKADATNEHPECVIKDTPEEAVGLEKCKWTVNALINHHYKIVAASWQAKNNAARTLVMPVIKENTLTEGNNNRWNIVLPAWQYASTEAEQQKLNTWRVRIALEDEKGNRQNSGVVEITVNQDRKIELIVNNIANVPEENNHSHEASAQADGVDGVVMDLDVTDSFGDDTDGKGNVLPEDNLNPQLYDAQDKKVTLANKPCTTEAPCVFIAEKNKEKGTVTLASTLPGTFRWKAKAAPYDDSNYVDVTFLGSDIGGLNAFIYRIGATNPVNLIGNKDPLPLNNTYRFVLWRDANKDGIFQQSEKLTDEEMAQYDYQWEFTGQSAHGETGAQANTTNEDIVIPATNQEAAQKFSAQAGDGVQGYGLQVKYSKK</sequence>
<dbReference type="Gene3D" id="2.40.160.160">
    <property type="entry name" value="Inverse autotransporter, beta-domain"/>
    <property type="match status" value="1"/>
</dbReference>
<evidence type="ECO:0000259" key="4">
    <source>
        <dbReference type="Pfam" id="PF11924"/>
    </source>
</evidence>
<dbReference type="PROSITE" id="PS51257">
    <property type="entry name" value="PROKAR_LIPOPROTEIN"/>
    <property type="match status" value="1"/>
</dbReference>